<dbReference type="Pfam" id="PF09148">
    <property type="entry name" value="DUF1934"/>
    <property type="match status" value="1"/>
</dbReference>
<dbReference type="InterPro" id="IPR015231">
    <property type="entry name" value="DUF1934"/>
</dbReference>
<organism evidence="1">
    <name type="scientific">gut metagenome</name>
    <dbReference type="NCBI Taxonomy" id="749906"/>
    <lineage>
        <taxon>unclassified sequences</taxon>
        <taxon>metagenomes</taxon>
        <taxon>organismal metagenomes</taxon>
    </lineage>
</organism>
<dbReference type="InterPro" id="IPR012674">
    <property type="entry name" value="Calycin"/>
</dbReference>
<proteinExistence type="predicted"/>
<evidence type="ECO:0000313" key="1">
    <source>
        <dbReference type="EMBL" id="EJW98112.1"/>
    </source>
</evidence>
<dbReference type="EMBL" id="AMCI01004422">
    <property type="protein sequence ID" value="EJW98112.1"/>
    <property type="molecule type" value="Genomic_DNA"/>
</dbReference>
<accession>J9G8M6</accession>
<reference evidence="1" key="1">
    <citation type="journal article" date="2012" name="PLoS ONE">
        <title>Gene sets for utilization of primary and secondary nutrition supplies in the distal gut of endangered iberian lynx.</title>
        <authorList>
            <person name="Alcaide M."/>
            <person name="Messina E."/>
            <person name="Richter M."/>
            <person name="Bargiela R."/>
            <person name="Peplies J."/>
            <person name="Huws S.A."/>
            <person name="Newbold C.J."/>
            <person name="Golyshin P.N."/>
            <person name="Simon M.A."/>
            <person name="Lopez G."/>
            <person name="Yakimov M.M."/>
            <person name="Ferrer M."/>
        </authorList>
    </citation>
    <scope>NUCLEOTIDE SEQUENCE</scope>
</reference>
<comment type="caution">
    <text evidence="1">The sequence shown here is derived from an EMBL/GenBank/DDBJ whole genome shotgun (WGS) entry which is preliminary data.</text>
</comment>
<sequence>MLKKAHITTHLVTTTENGEDIIRTESDGACLIEETAVMLRYAEADNDGTAHLLLSNDLADLKRHGSTRSRMTFIEGRLLPCPYETPHGPLDLSLFTHSHSFSLNAQGGTFTARYTLLAAGKQVADNVLTVEWVFA</sequence>
<dbReference type="SUPFAM" id="SSF50814">
    <property type="entry name" value="Lipocalins"/>
    <property type="match status" value="1"/>
</dbReference>
<dbReference type="Gene3D" id="2.40.128.20">
    <property type="match status" value="1"/>
</dbReference>
<protein>
    <submittedName>
        <fullName evidence="1">Protein containing DUF1934</fullName>
    </submittedName>
</protein>
<gene>
    <name evidence="1" type="ORF">EVA_13783</name>
</gene>
<dbReference type="AlphaFoldDB" id="J9G8M6"/>
<name>J9G8M6_9ZZZZ</name>